<keyword evidence="1" id="KW-0472">Membrane</keyword>
<keyword evidence="3" id="KW-1185">Reference proteome</keyword>
<sequence>MHSYIGGAVFGSIGALLAYLLGFSVPLIAICYLMGIIAYYADLTASLLIFLFLFLLFSFPIYVPMIGSSLVLVALTAPYKASGK</sequence>
<keyword evidence="1" id="KW-0812">Transmembrane</keyword>
<dbReference type="GeneID" id="26626042"/>
<evidence type="ECO:0000313" key="2">
    <source>
        <dbReference type="EMBL" id="ALA07223.1"/>
    </source>
</evidence>
<accession>A0A0K2CNC1</accession>
<dbReference type="KEGG" id="vg:26626042"/>
<dbReference type="Proteomes" id="UP000208104">
    <property type="component" value="Segment"/>
</dbReference>
<reference evidence="2 3" key="1">
    <citation type="journal article" date="2015" name="Genome Announc.">
        <title>Genome Sequences of Five Additional Brevibacillus laterosporus Bacteriophages.</title>
        <authorList>
            <person name="Merrill B.D."/>
            <person name="Berg J.A."/>
            <person name="Graves K.A."/>
            <person name="Ward A.T."/>
            <person name="Hilton J.A."/>
            <person name="Wake B.N."/>
            <person name="Grose J.H."/>
            <person name="Breakwell D.P."/>
            <person name="Burnett S.H."/>
        </authorList>
    </citation>
    <scope>NUCLEOTIDE SEQUENCE [LARGE SCALE GENOMIC DNA]</scope>
</reference>
<dbReference type="EMBL" id="KT151955">
    <property type="protein sequence ID" value="ALA07223.1"/>
    <property type="molecule type" value="Genomic_DNA"/>
</dbReference>
<protein>
    <submittedName>
        <fullName evidence="2">Uncharacterized protein</fullName>
    </submittedName>
</protein>
<name>A0A0K2CNC1_9CAUD</name>
<proteinExistence type="predicted"/>
<feature type="transmembrane region" description="Helical" evidence="1">
    <location>
        <begin position="12"/>
        <end position="41"/>
    </location>
</feature>
<evidence type="ECO:0000313" key="3">
    <source>
        <dbReference type="Proteomes" id="UP000208104"/>
    </source>
</evidence>
<gene>
    <name evidence="2" type="ORF">JENST_94</name>
</gene>
<evidence type="ECO:0000256" key="1">
    <source>
        <dbReference type="SAM" id="Phobius"/>
    </source>
</evidence>
<keyword evidence="1" id="KW-1133">Transmembrane helix</keyword>
<dbReference type="RefSeq" id="YP_009199155.1">
    <property type="nucleotide sequence ID" value="NC_028805.1"/>
</dbReference>
<organism evidence="2 3">
    <name type="scientific">Brevibacillus phage Jenst</name>
    <dbReference type="NCBI Taxonomy" id="1691954"/>
    <lineage>
        <taxon>Viruses</taxon>
        <taxon>Duplodnaviria</taxon>
        <taxon>Heunggongvirae</taxon>
        <taxon>Uroviricota</taxon>
        <taxon>Caudoviricetes</taxon>
        <taxon>Jenstvirus</taxon>
        <taxon>Jenstvirus jenst</taxon>
    </lineage>
</organism>
<feature type="transmembrane region" description="Helical" evidence="1">
    <location>
        <begin position="47"/>
        <end position="75"/>
    </location>
</feature>